<dbReference type="Pfam" id="PF01323">
    <property type="entry name" value="DSBA"/>
    <property type="match status" value="1"/>
</dbReference>
<proteinExistence type="predicted"/>
<sequence length="209" mass="23624">MVKAHYFYDPMCGWCYGATPLMEVVAAHPGIELHYHPGGMLDNRLLETGMRQHIIQSDQRIGQETGQVFGDRYLNRLQSAEPVVLDSYLPTRALLVAKDMGLDTFAMLKAIQSAHYQQGRNVNELETLLAIAVAMGAPSDSWLQQMARPDQALNSAISQSHSLMQTHQVGGFPTLMIEREHGRWKKLPLNQFYRRPADWQQYLTQALSA</sequence>
<evidence type="ECO:0000259" key="1">
    <source>
        <dbReference type="Pfam" id="PF01323"/>
    </source>
</evidence>
<reference evidence="2 3" key="1">
    <citation type="submission" date="2015-05" db="EMBL/GenBank/DDBJ databases">
        <title>Photobacterium galathea sp. nov.</title>
        <authorList>
            <person name="Machado H."/>
            <person name="Gram L."/>
        </authorList>
    </citation>
    <scope>NUCLEOTIDE SEQUENCE [LARGE SCALE GENOMIC DNA]</scope>
    <source>
        <strain evidence="2 3">DSM 22954</strain>
    </source>
</reference>
<dbReference type="PATRIC" id="fig|320778.3.peg.3553"/>
<dbReference type="RefSeq" id="WP_047886234.1">
    <property type="nucleotide sequence ID" value="NZ_LDOU01000015.1"/>
</dbReference>
<name>A0A0J1H9I6_9GAMM</name>
<evidence type="ECO:0000313" key="2">
    <source>
        <dbReference type="EMBL" id="KLV08346.1"/>
    </source>
</evidence>
<dbReference type="PANTHER" id="PTHR13887">
    <property type="entry name" value="GLUTATHIONE S-TRANSFERASE KAPPA"/>
    <property type="match status" value="1"/>
</dbReference>
<comment type="caution">
    <text evidence="2">The sequence shown here is derived from an EMBL/GenBank/DDBJ whole genome shotgun (WGS) entry which is preliminary data.</text>
</comment>
<dbReference type="AlphaFoldDB" id="A0A0J1H9I6"/>
<dbReference type="CDD" id="cd03025">
    <property type="entry name" value="DsbA_FrnE_like"/>
    <property type="match status" value="1"/>
</dbReference>
<evidence type="ECO:0000313" key="3">
    <source>
        <dbReference type="Proteomes" id="UP000035909"/>
    </source>
</evidence>
<dbReference type="GO" id="GO:0016491">
    <property type="term" value="F:oxidoreductase activity"/>
    <property type="evidence" value="ECO:0007669"/>
    <property type="project" value="InterPro"/>
</dbReference>
<organism evidence="2 3">
    <name type="scientific">Photobacterium ganghwense</name>
    <dbReference type="NCBI Taxonomy" id="320778"/>
    <lineage>
        <taxon>Bacteria</taxon>
        <taxon>Pseudomonadati</taxon>
        <taxon>Pseudomonadota</taxon>
        <taxon>Gammaproteobacteria</taxon>
        <taxon>Vibrionales</taxon>
        <taxon>Vibrionaceae</taxon>
        <taxon>Photobacterium</taxon>
    </lineage>
</organism>
<dbReference type="PANTHER" id="PTHR13887:SF51">
    <property type="entry name" value="DSBA FAMILY PROTEIN"/>
    <property type="match status" value="1"/>
</dbReference>
<dbReference type="Proteomes" id="UP000035909">
    <property type="component" value="Unassembled WGS sequence"/>
</dbReference>
<feature type="domain" description="DSBA-like thioredoxin" evidence="1">
    <location>
        <begin position="7"/>
        <end position="180"/>
    </location>
</feature>
<dbReference type="SUPFAM" id="SSF52833">
    <property type="entry name" value="Thioredoxin-like"/>
    <property type="match status" value="1"/>
</dbReference>
<protein>
    <recommendedName>
        <fullName evidence="1">DSBA-like thioredoxin domain-containing protein</fullName>
    </recommendedName>
</protein>
<dbReference type="STRING" id="320778.ABT57_16340"/>
<keyword evidence="3" id="KW-1185">Reference proteome</keyword>
<dbReference type="InterPro" id="IPR036249">
    <property type="entry name" value="Thioredoxin-like_sf"/>
</dbReference>
<dbReference type="EMBL" id="LDOU01000015">
    <property type="protein sequence ID" value="KLV08346.1"/>
    <property type="molecule type" value="Genomic_DNA"/>
</dbReference>
<accession>A0A0J1H9I6</accession>
<gene>
    <name evidence="2" type="ORF">ABT57_16340</name>
</gene>
<dbReference type="InterPro" id="IPR001853">
    <property type="entry name" value="DSBA-like_thioredoxin_dom"/>
</dbReference>
<dbReference type="Gene3D" id="3.40.30.10">
    <property type="entry name" value="Glutaredoxin"/>
    <property type="match status" value="1"/>
</dbReference>
<dbReference type="OrthoDB" id="9813770at2"/>